<comment type="caution">
    <text evidence="3">The sequence shown here is derived from an EMBL/GenBank/DDBJ whole genome shotgun (WGS) entry which is preliminary data.</text>
</comment>
<keyword evidence="2" id="KW-1133">Transmembrane helix</keyword>
<evidence type="ECO:0008006" key="5">
    <source>
        <dbReference type="Google" id="ProtNLM"/>
    </source>
</evidence>
<feature type="region of interest" description="Disordered" evidence="1">
    <location>
        <begin position="16"/>
        <end position="39"/>
    </location>
</feature>
<sequence length="120" mass="13624">MSESEEKAKEVFKRLIESSSADPRSSSLSQGEFNQYDQEERKARLESFVQDIRERKKFAQWIFWMVVGWLVVILGIIIAEGLGYLNIPEAVTLGLIGSTTVNVTAFFVIVTKYLFPGKSQ</sequence>
<keyword evidence="2" id="KW-0472">Membrane</keyword>
<evidence type="ECO:0000256" key="1">
    <source>
        <dbReference type="SAM" id="MobiDB-lite"/>
    </source>
</evidence>
<evidence type="ECO:0000256" key="2">
    <source>
        <dbReference type="SAM" id="Phobius"/>
    </source>
</evidence>
<reference evidence="4" key="1">
    <citation type="journal article" date="2019" name="Int. J. Syst. Evol. Microbiol.">
        <title>The Global Catalogue of Microorganisms (GCM) 10K type strain sequencing project: providing services to taxonomists for standard genome sequencing and annotation.</title>
        <authorList>
            <consortium name="The Broad Institute Genomics Platform"/>
            <consortium name="The Broad Institute Genome Sequencing Center for Infectious Disease"/>
            <person name="Wu L."/>
            <person name="Ma J."/>
        </authorList>
    </citation>
    <scope>NUCLEOTIDE SEQUENCE [LARGE SCALE GENOMIC DNA]</scope>
    <source>
        <strain evidence="4">JCM 17927</strain>
    </source>
</reference>
<keyword evidence="2" id="KW-0812">Transmembrane</keyword>
<evidence type="ECO:0000313" key="3">
    <source>
        <dbReference type="EMBL" id="GAA4449014.1"/>
    </source>
</evidence>
<accession>A0ABP8MH57</accession>
<organism evidence="3 4">
    <name type="scientific">Nibrella saemangeumensis</name>
    <dbReference type="NCBI Taxonomy" id="1084526"/>
    <lineage>
        <taxon>Bacteria</taxon>
        <taxon>Pseudomonadati</taxon>
        <taxon>Bacteroidota</taxon>
        <taxon>Cytophagia</taxon>
        <taxon>Cytophagales</taxon>
        <taxon>Spirosomataceae</taxon>
        <taxon>Nibrella</taxon>
    </lineage>
</organism>
<evidence type="ECO:0000313" key="4">
    <source>
        <dbReference type="Proteomes" id="UP001501175"/>
    </source>
</evidence>
<name>A0ABP8MH57_9BACT</name>
<feature type="transmembrane region" description="Helical" evidence="2">
    <location>
        <begin position="61"/>
        <end position="85"/>
    </location>
</feature>
<protein>
    <recommendedName>
        <fullName evidence="5">2TM domain-containing protein</fullName>
    </recommendedName>
</protein>
<dbReference type="Proteomes" id="UP001501175">
    <property type="component" value="Unassembled WGS sequence"/>
</dbReference>
<feature type="transmembrane region" description="Helical" evidence="2">
    <location>
        <begin position="91"/>
        <end position="115"/>
    </location>
</feature>
<dbReference type="RefSeq" id="WP_345240733.1">
    <property type="nucleotide sequence ID" value="NZ_BAABHD010000005.1"/>
</dbReference>
<proteinExistence type="predicted"/>
<feature type="compositionally biased region" description="Low complexity" evidence="1">
    <location>
        <begin position="18"/>
        <end position="29"/>
    </location>
</feature>
<keyword evidence="4" id="KW-1185">Reference proteome</keyword>
<gene>
    <name evidence="3" type="ORF">GCM10023189_07760</name>
</gene>
<dbReference type="EMBL" id="BAABHD010000005">
    <property type="protein sequence ID" value="GAA4449014.1"/>
    <property type="molecule type" value="Genomic_DNA"/>
</dbReference>